<dbReference type="PANTHER" id="PTHR30572">
    <property type="entry name" value="MEMBRANE COMPONENT OF TRANSPORTER-RELATED"/>
    <property type="match status" value="1"/>
</dbReference>
<feature type="transmembrane region" description="Helical" evidence="7">
    <location>
        <begin position="166"/>
        <end position="188"/>
    </location>
</feature>
<keyword evidence="10" id="KW-1185">Reference proteome</keyword>
<keyword evidence="5 7" id="KW-0472">Membrane</keyword>
<evidence type="ECO:0000259" key="8">
    <source>
        <dbReference type="Pfam" id="PF02687"/>
    </source>
</evidence>
<keyword evidence="2" id="KW-1003">Cell membrane</keyword>
<evidence type="ECO:0000256" key="6">
    <source>
        <dbReference type="ARBA" id="ARBA00038076"/>
    </source>
</evidence>
<dbReference type="GO" id="GO:0022857">
    <property type="term" value="F:transmembrane transporter activity"/>
    <property type="evidence" value="ECO:0007669"/>
    <property type="project" value="TreeGrafter"/>
</dbReference>
<feature type="transmembrane region" description="Helical" evidence="7">
    <location>
        <begin position="75"/>
        <end position="99"/>
    </location>
</feature>
<comment type="caution">
    <text evidence="9">The sequence shown here is derived from an EMBL/GenBank/DDBJ whole genome shotgun (WGS) entry which is preliminary data.</text>
</comment>
<evidence type="ECO:0000313" key="9">
    <source>
        <dbReference type="EMBL" id="NMO19165.1"/>
    </source>
</evidence>
<sequence>MRHGGIAKEPSPEVYVPFLQARSNIMRLVVRTEGAPLALASQVRATVHELDKDLPVANVRDMEAVVSDAVAQPRFYMLLVGVFAGVALLLAALGIYGVVTHAVTHRTRELGIRMALGADRQQVVGLVLGQYLRLTGTGLALGVGLAFVASRMLGSLLYGVERADPLTYVGVVAVLGGVAILASLLPAYRATRIDPIIALRHD</sequence>
<dbReference type="PANTHER" id="PTHR30572:SF4">
    <property type="entry name" value="ABC TRANSPORTER PERMEASE YTRF"/>
    <property type="match status" value="1"/>
</dbReference>
<dbReference type="AlphaFoldDB" id="A0A848LMU8"/>
<evidence type="ECO:0000256" key="3">
    <source>
        <dbReference type="ARBA" id="ARBA00022692"/>
    </source>
</evidence>
<dbReference type="InterPro" id="IPR003838">
    <property type="entry name" value="ABC3_permease_C"/>
</dbReference>
<comment type="subcellular location">
    <subcellularLocation>
        <location evidence="1">Cell membrane</location>
        <topology evidence="1">Multi-pass membrane protein</topology>
    </subcellularLocation>
</comment>
<proteinExistence type="inferred from homology"/>
<evidence type="ECO:0000256" key="1">
    <source>
        <dbReference type="ARBA" id="ARBA00004651"/>
    </source>
</evidence>
<name>A0A848LMU8_9BACT</name>
<evidence type="ECO:0000256" key="2">
    <source>
        <dbReference type="ARBA" id="ARBA00022475"/>
    </source>
</evidence>
<dbReference type="InterPro" id="IPR050250">
    <property type="entry name" value="Macrolide_Exporter_MacB"/>
</dbReference>
<evidence type="ECO:0000313" key="10">
    <source>
        <dbReference type="Proteomes" id="UP000518300"/>
    </source>
</evidence>
<gene>
    <name evidence="9" type="ORF">HG543_30495</name>
</gene>
<comment type="similarity">
    <text evidence="6">Belongs to the ABC-4 integral membrane protein family.</text>
</comment>
<dbReference type="Proteomes" id="UP000518300">
    <property type="component" value="Unassembled WGS sequence"/>
</dbReference>
<keyword evidence="4 7" id="KW-1133">Transmembrane helix</keyword>
<evidence type="ECO:0000256" key="4">
    <source>
        <dbReference type="ARBA" id="ARBA00022989"/>
    </source>
</evidence>
<evidence type="ECO:0000256" key="5">
    <source>
        <dbReference type="ARBA" id="ARBA00023136"/>
    </source>
</evidence>
<dbReference type="GO" id="GO:0005886">
    <property type="term" value="C:plasma membrane"/>
    <property type="evidence" value="ECO:0007669"/>
    <property type="project" value="UniProtKB-SubCell"/>
</dbReference>
<feature type="domain" description="ABC3 transporter permease C-terminal" evidence="8">
    <location>
        <begin position="82"/>
        <end position="195"/>
    </location>
</feature>
<protein>
    <submittedName>
        <fullName evidence="9">FtsX-like permease family protein</fullName>
    </submittedName>
</protein>
<dbReference type="EMBL" id="JABBJJ010000171">
    <property type="protein sequence ID" value="NMO19165.1"/>
    <property type="molecule type" value="Genomic_DNA"/>
</dbReference>
<dbReference type="Pfam" id="PF02687">
    <property type="entry name" value="FtsX"/>
    <property type="match status" value="1"/>
</dbReference>
<evidence type="ECO:0000256" key="7">
    <source>
        <dbReference type="SAM" id="Phobius"/>
    </source>
</evidence>
<keyword evidence="3 7" id="KW-0812">Transmembrane</keyword>
<organism evidence="9 10">
    <name type="scientific">Pyxidicoccus fallax</name>
    <dbReference type="NCBI Taxonomy" id="394095"/>
    <lineage>
        <taxon>Bacteria</taxon>
        <taxon>Pseudomonadati</taxon>
        <taxon>Myxococcota</taxon>
        <taxon>Myxococcia</taxon>
        <taxon>Myxococcales</taxon>
        <taxon>Cystobacterineae</taxon>
        <taxon>Myxococcaceae</taxon>
        <taxon>Pyxidicoccus</taxon>
    </lineage>
</organism>
<accession>A0A848LMU8</accession>
<reference evidence="9 10" key="1">
    <citation type="submission" date="2020-04" db="EMBL/GenBank/DDBJ databases">
        <title>Draft genome of Pyxidicoccus fallax type strain.</title>
        <authorList>
            <person name="Whitworth D.E."/>
        </authorList>
    </citation>
    <scope>NUCLEOTIDE SEQUENCE [LARGE SCALE GENOMIC DNA]</scope>
    <source>
        <strain evidence="9 10">DSM 14698</strain>
    </source>
</reference>